<dbReference type="SUPFAM" id="SSF53850">
    <property type="entry name" value="Periplasmic binding protein-like II"/>
    <property type="match status" value="1"/>
</dbReference>
<dbReference type="EMBL" id="CP120863">
    <property type="protein sequence ID" value="WFE88320.1"/>
    <property type="molecule type" value="Genomic_DNA"/>
</dbReference>
<sequence>MFKLARQAAIAVLAMITMAGTDAFAQNCENVRFGDEAERKPQNVGRDIVGRSLDDIQERGSIKIAVYEDFPPFSYKENGILKGVDIEIGKLIAADLGVEAQFIVTAADENVDGDLRNNVWRGKLIGGQISNVMLHVPYDRELGCRNEMVVLNGQYYNEQLAIAYRKDAYPEDPPVPAYFRFDTVGVENDTLSDFYLTGFARGQLVSNMRRYPSASDAMSALANGEVMAVMAPLSQLEHDLTEGLAVHSPPFPGLAKSSWTLGLAVRHNWRPLSYAVDDAIRYAVEDGRMAKIFEDHGLTYTQPDW</sequence>
<dbReference type="PANTHER" id="PTHR35936:SF19">
    <property type="entry name" value="AMINO-ACID-BINDING PROTEIN YXEM-RELATED"/>
    <property type="match status" value="1"/>
</dbReference>
<name>A0ABY8F3B2_9HYPH</name>
<dbReference type="RefSeq" id="WP_265681149.1">
    <property type="nucleotide sequence ID" value="NZ_CP120863.1"/>
</dbReference>
<evidence type="ECO:0000313" key="5">
    <source>
        <dbReference type="Proteomes" id="UP001209803"/>
    </source>
</evidence>
<keyword evidence="5" id="KW-1185">Reference proteome</keyword>
<dbReference type="PANTHER" id="PTHR35936">
    <property type="entry name" value="MEMBRANE-BOUND LYTIC MUREIN TRANSGLYCOSYLASE F"/>
    <property type="match status" value="1"/>
</dbReference>
<organism evidence="4 5">
    <name type="scientific">Roseibium porphyridii</name>
    <dbReference type="NCBI Taxonomy" id="2866279"/>
    <lineage>
        <taxon>Bacteria</taxon>
        <taxon>Pseudomonadati</taxon>
        <taxon>Pseudomonadota</taxon>
        <taxon>Alphaproteobacteria</taxon>
        <taxon>Hyphomicrobiales</taxon>
        <taxon>Stappiaceae</taxon>
        <taxon>Roseibium</taxon>
    </lineage>
</organism>
<dbReference type="InterPro" id="IPR001638">
    <property type="entry name" value="Solute-binding_3/MltF_N"/>
</dbReference>
<dbReference type="Proteomes" id="UP001209803">
    <property type="component" value="Chromosome"/>
</dbReference>
<proteinExistence type="predicted"/>
<dbReference type="Gene3D" id="3.40.190.10">
    <property type="entry name" value="Periplasmic binding protein-like II"/>
    <property type="match status" value="2"/>
</dbReference>
<feature type="signal peptide" evidence="2">
    <location>
        <begin position="1"/>
        <end position="25"/>
    </location>
</feature>
<dbReference type="Pfam" id="PF00497">
    <property type="entry name" value="SBP_bac_3"/>
    <property type="match status" value="1"/>
</dbReference>
<feature type="domain" description="Solute-binding protein family 3/N-terminal" evidence="3">
    <location>
        <begin position="61"/>
        <end position="295"/>
    </location>
</feature>
<evidence type="ECO:0000256" key="2">
    <source>
        <dbReference type="SAM" id="SignalP"/>
    </source>
</evidence>
<dbReference type="SMART" id="SM00062">
    <property type="entry name" value="PBPb"/>
    <property type="match status" value="1"/>
</dbReference>
<protein>
    <submittedName>
        <fullName evidence="4">Transporter substrate-binding domain-containing protein</fullName>
    </submittedName>
</protein>
<evidence type="ECO:0000259" key="3">
    <source>
        <dbReference type="SMART" id="SM00062"/>
    </source>
</evidence>
<evidence type="ECO:0000256" key="1">
    <source>
        <dbReference type="ARBA" id="ARBA00022729"/>
    </source>
</evidence>
<keyword evidence="1 2" id="KW-0732">Signal</keyword>
<evidence type="ECO:0000313" key="4">
    <source>
        <dbReference type="EMBL" id="WFE88320.1"/>
    </source>
</evidence>
<gene>
    <name evidence="4" type="ORF">K1718_19430</name>
</gene>
<accession>A0ABY8F3B2</accession>
<reference evidence="4 5" key="1">
    <citation type="submission" date="2023-03" db="EMBL/GenBank/DDBJ databases">
        <title>Roseibium porphyridii sp. nov. and Roseibium rhodosorbium sp. nov. isolated from marine algae, Porphyridium cruentum and Rhodosorus marinus, respectively.</title>
        <authorList>
            <person name="Lee M.W."/>
            <person name="Choi B.J."/>
            <person name="Lee J.K."/>
            <person name="Choi D.G."/>
            <person name="Baek J.H."/>
            <person name="Bayburt H."/>
            <person name="Kim J.M."/>
            <person name="Han D.M."/>
            <person name="Kim K.H."/>
            <person name="Jeon C.O."/>
        </authorList>
    </citation>
    <scope>NUCLEOTIDE SEQUENCE [LARGE SCALE GENOMIC DNA]</scope>
    <source>
        <strain evidence="4 5">KMA01</strain>
    </source>
</reference>
<feature type="chain" id="PRO_5046605281" evidence="2">
    <location>
        <begin position="26"/>
        <end position="305"/>
    </location>
</feature>